<dbReference type="RefSeq" id="WP_162050492.1">
    <property type="nucleotide sequence ID" value="NZ_AP022345.1"/>
</dbReference>
<organism evidence="1 2">
    <name type="scientific">Fluviibacter phosphoraccumulans</name>
    <dbReference type="NCBI Taxonomy" id="1751046"/>
    <lineage>
        <taxon>Bacteria</taxon>
        <taxon>Pseudomonadati</taxon>
        <taxon>Pseudomonadota</taxon>
        <taxon>Betaproteobacteria</taxon>
        <taxon>Rhodocyclales</taxon>
        <taxon>Fluviibacteraceae</taxon>
        <taxon>Fluviibacter</taxon>
    </lineage>
</organism>
<evidence type="ECO:0000313" key="1">
    <source>
        <dbReference type="EMBL" id="BBU68750.1"/>
    </source>
</evidence>
<gene>
    <name evidence="1" type="ORF">ICHIAU1_10330</name>
</gene>
<sequence>MAKGKLDTAILGVALGIELKDAASGPFAQFQNCSDDEDSLTKLVFQLVNRIPNSEPDKATIKFQVGKFRQAISEIMKKLDGTPTESGKKSAANVKEIENSSAKLFEEMIHFHRTPKLA</sequence>
<reference evidence="2" key="1">
    <citation type="submission" date="2020-01" db="EMBL/GenBank/DDBJ databases">
        <title>Phosphoaccumulans saitamaens gen. nov., sp. nov., a polyphosphate accumulating bacterium isolated from surface river water.</title>
        <authorList>
            <person name="Watanabe K."/>
            <person name="Suda W."/>
        </authorList>
    </citation>
    <scope>NUCLEOTIDE SEQUENCE [LARGE SCALE GENOMIC DNA]</scope>
    <source>
        <strain evidence="2">ICHIAU1</strain>
    </source>
</reference>
<dbReference type="AlphaFoldDB" id="A0A7R6R5T0"/>
<accession>A0A7R6R5T0</accession>
<protein>
    <submittedName>
        <fullName evidence="1">Uncharacterized protein</fullName>
    </submittedName>
</protein>
<dbReference type="OrthoDB" id="122965at2"/>
<proteinExistence type="predicted"/>
<dbReference type="EMBL" id="AP022345">
    <property type="protein sequence ID" value="BBU68750.1"/>
    <property type="molecule type" value="Genomic_DNA"/>
</dbReference>
<dbReference type="Proteomes" id="UP000463961">
    <property type="component" value="Chromosome"/>
</dbReference>
<evidence type="ECO:0000313" key="2">
    <source>
        <dbReference type="Proteomes" id="UP000463961"/>
    </source>
</evidence>
<keyword evidence="2" id="KW-1185">Reference proteome</keyword>
<name>A0A7R6R5T0_9RHOO</name>